<sequence length="205" mass="22754">MGRRAFPPLDPSRCRKCKNAPAAESGPPVALVHQPPFGHGKTAQVPRPACSRWALTISYKVCGCAISTPTLPPIRFSSSRSSPETPPSRPTAGQGRTSSLNNLGKKTLADVKGSRSRGTFHCFHTVPSQRTASHPYPPSGVQHLFQPSRHSSHAFLFIRHPLAPHVTYYYHYLGLKGPQKKPPKPSHRSSFIVPRYDELFFLFFY</sequence>
<evidence type="ECO:0000313" key="3">
    <source>
        <dbReference type="Proteomes" id="UP001301958"/>
    </source>
</evidence>
<proteinExistence type="predicted"/>
<evidence type="ECO:0000256" key="1">
    <source>
        <dbReference type="SAM" id="MobiDB-lite"/>
    </source>
</evidence>
<gene>
    <name evidence="2" type="ORF">QBC38DRAFT_231702</name>
</gene>
<dbReference type="EMBL" id="MU865349">
    <property type="protein sequence ID" value="KAK4226338.1"/>
    <property type="molecule type" value="Genomic_DNA"/>
</dbReference>
<reference evidence="2" key="1">
    <citation type="journal article" date="2023" name="Mol. Phylogenet. Evol.">
        <title>Genome-scale phylogeny and comparative genomics of the fungal order Sordariales.</title>
        <authorList>
            <person name="Hensen N."/>
            <person name="Bonometti L."/>
            <person name="Westerberg I."/>
            <person name="Brannstrom I.O."/>
            <person name="Guillou S."/>
            <person name="Cros-Aarteil S."/>
            <person name="Calhoun S."/>
            <person name="Haridas S."/>
            <person name="Kuo A."/>
            <person name="Mondo S."/>
            <person name="Pangilinan J."/>
            <person name="Riley R."/>
            <person name="LaButti K."/>
            <person name="Andreopoulos B."/>
            <person name="Lipzen A."/>
            <person name="Chen C."/>
            <person name="Yan M."/>
            <person name="Daum C."/>
            <person name="Ng V."/>
            <person name="Clum A."/>
            <person name="Steindorff A."/>
            <person name="Ohm R.A."/>
            <person name="Martin F."/>
            <person name="Silar P."/>
            <person name="Natvig D.O."/>
            <person name="Lalanne C."/>
            <person name="Gautier V."/>
            <person name="Ament-Velasquez S.L."/>
            <person name="Kruys A."/>
            <person name="Hutchinson M.I."/>
            <person name="Powell A.J."/>
            <person name="Barry K."/>
            <person name="Miller A.N."/>
            <person name="Grigoriev I.V."/>
            <person name="Debuchy R."/>
            <person name="Gladieux P."/>
            <person name="Hiltunen Thoren M."/>
            <person name="Johannesson H."/>
        </authorList>
    </citation>
    <scope>NUCLEOTIDE SEQUENCE</scope>
    <source>
        <strain evidence="2">CBS 990.96</strain>
    </source>
</reference>
<accession>A0AAN7GXF5</accession>
<name>A0AAN7GXF5_9PEZI</name>
<organism evidence="2 3">
    <name type="scientific">Podospora fimiseda</name>
    <dbReference type="NCBI Taxonomy" id="252190"/>
    <lineage>
        <taxon>Eukaryota</taxon>
        <taxon>Fungi</taxon>
        <taxon>Dikarya</taxon>
        <taxon>Ascomycota</taxon>
        <taxon>Pezizomycotina</taxon>
        <taxon>Sordariomycetes</taxon>
        <taxon>Sordariomycetidae</taxon>
        <taxon>Sordariales</taxon>
        <taxon>Podosporaceae</taxon>
        <taxon>Podospora</taxon>
    </lineage>
</organism>
<feature type="region of interest" description="Disordered" evidence="1">
    <location>
        <begin position="1"/>
        <end position="45"/>
    </location>
</feature>
<dbReference type="Proteomes" id="UP001301958">
    <property type="component" value="Unassembled WGS sequence"/>
</dbReference>
<feature type="region of interest" description="Disordered" evidence="1">
    <location>
        <begin position="75"/>
        <end position="104"/>
    </location>
</feature>
<comment type="caution">
    <text evidence="2">The sequence shown here is derived from an EMBL/GenBank/DDBJ whole genome shotgun (WGS) entry which is preliminary data.</text>
</comment>
<evidence type="ECO:0000313" key="2">
    <source>
        <dbReference type="EMBL" id="KAK4226338.1"/>
    </source>
</evidence>
<keyword evidence="3" id="KW-1185">Reference proteome</keyword>
<feature type="compositionally biased region" description="Polar residues" evidence="1">
    <location>
        <begin position="94"/>
        <end position="104"/>
    </location>
</feature>
<reference evidence="2" key="2">
    <citation type="submission" date="2023-05" db="EMBL/GenBank/DDBJ databases">
        <authorList>
            <consortium name="Lawrence Berkeley National Laboratory"/>
            <person name="Steindorff A."/>
            <person name="Hensen N."/>
            <person name="Bonometti L."/>
            <person name="Westerberg I."/>
            <person name="Brannstrom I.O."/>
            <person name="Guillou S."/>
            <person name="Cros-Aarteil S."/>
            <person name="Calhoun S."/>
            <person name="Haridas S."/>
            <person name="Kuo A."/>
            <person name="Mondo S."/>
            <person name="Pangilinan J."/>
            <person name="Riley R."/>
            <person name="Labutti K."/>
            <person name="Andreopoulos B."/>
            <person name="Lipzen A."/>
            <person name="Chen C."/>
            <person name="Yanf M."/>
            <person name="Daum C."/>
            <person name="Ng V."/>
            <person name="Clum A."/>
            <person name="Ohm R."/>
            <person name="Martin F."/>
            <person name="Silar P."/>
            <person name="Natvig D."/>
            <person name="Lalanne C."/>
            <person name="Gautier V."/>
            <person name="Ament-Velasquez S.L."/>
            <person name="Kruys A."/>
            <person name="Hutchinson M.I."/>
            <person name="Powell A.J."/>
            <person name="Barry K."/>
            <person name="Miller A.N."/>
            <person name="Grigoriev I.V."/>
            <person name="Debuchy R."/>
            <person name="Gladieux P."/>
            <person name="Thoren M.H."/>
            <person name="Johannesson H."/>
        </authorList>
    </citation>
    <scope>NUCLEOTIDE SEQUENCE</scope>
    <source>
        <strain evidence="2">CBS 990.96</strain>
    </source>
</reference>
<dbReference type="AlphaFoldDB" id="A0AAN7GXF5"/>
<protein>
    <submittedName>
        <fullName evidence="2">Uncharacterized protein</fullName>
    </submittedName>
</protein>